<dbReference type="AlphaFoldDB" id="A0ABD3IIB9"/>
<feature type="repeat" description="ANK" evidence="3">
    <location>
        <begin position="104"/>
        <end position="136"/>
    </location>
</feature>
<feature type="transmembrane region" description="Helical" evidence="4">
    <location>
        <begin position="723"/>
        <end position="746"/>
    </location>
</feature>
<feature type="repeat" description="ANK" evidence="3">
    <location>
        <begin position="185"/>
        <end position="207"/>
    </location>
</feature>
<dbReference type="EMBL" id="JBJQOH010000001">
    <property type="protein sequence ID" value="KAL3702472.1"/>
    <property type="molecule type" value="Genomic_DNA"/>
</dbReference>
<feature type="repeat" description="ANK" evidence="3">
    <location>
        <begin position="151"/>
        <end position="174"/>
    </location>
</feature>
<evidence type="ECO:0000313" key="7">
    <source>
        <dbReference type="Proteomes" id="UP001633002"/>
    </source>
</evidence>
<dbReference type="Gene3D" id="1.25.40.20">
    <property type="entry name" value="Ankyrin repeat-containing domain"/>
    <property type="match status" value="4"/>
</dbReference>
<evidence type="ECO:0000256" key="2">
    <source>
        <dbReference type="ARBA" id="ARBA00023043"/>
    </source>
</evidence>
<feature type="transmembrane region" description="Helical" evidence="4">
    <location>
        <begin position="752"/>
        <end position="771"/>
    </location>
</feature>
<protein>
    <recommendedName>
        <fullName evidence="5">PGG domain-containing protein</fullName>
    </recommendedName>
</protein>
<dbReference type="PANTHER" id="PTHR24198:SF165">
    <property type="entry name" value="ANKYRIN REPEAT-CONTAINING PROTEIN-RELATED"/>
    <property type="match status" value="1"/>
</dbReference>
<dbReference type="Proteomes" id="UP001633002">
    <property type="component" value="Unassembled WGS sequence"/>
</dbReference>
<dbReference type="SMART" id="SM00248">
    <property type="entry name" value="ANK"/>
    <property type="match status" value="12"/>
</dbReference>
<name>A0ABD3IIB9_9MARC</name>
<keyword evidence="7" id="KW-1185">Reference proteome</keyword>
<feature type="repeat" description="ANK" evidence="3">
    <location>
        <begin position="261"/>
        <end position="284"/>
    </location>
</feature>
<keyword evidence="4" id="KW-1133">Transmembrane helix</keyword>
<evidence type="ECO:0000256" key="4">
    <source>
        <dbReference type="SAM" id="Phobius"/>
    </source>
</evidence>
<dbReference type="PROSITE" id="PS50297">
    <property type="entry name" value="ANK_REP_REGION"/>
    <property type="match status" value="6"/>
</dbReference>
<keyword evidence="4" id="KW-0812">Transmembrane</keyword>
<keyword evidence="4" id="KW-0472">Membrane</keyword>
<proteinExistence type="predicted"/>
<reference evidence="6 7" key="1">
    <citation type="submission" date="2024-09" db="EMBL/GenBank/DDBJ databases">
        <title>Chromosome-scale assembly of Riccia sorocarpa.</title>
        <authorList>
            <person name="Paukszto L."/>
        </authorList>
    </citation>
    <scope>NUCLEOTIDE SEQUENCE [LARGE SCALE GENOMIC DNA]</scope>
    <source>
        <strain evidence="6">LP-2024</strain>
        <tissue evidence="6">Aerial parts of the thallus</tissue>
    </source>
</reference>
<dbReference type="Pfam" id="PF00023">
    <property type="entry name" value="Ank"/>
    <property type="match status" value="1"/>
</dbReference>
<feature type="transmembrane region" description="Helical" evidence="4">
    <location>
        <begin position="678"/>
        <end position="702"/>
    </location>
</feature>
<dbReference type="Pfam" id="PF13962">
    <property type="entry name" value="PGG"/>
    <property type="match status" value="1"/>
</dbReference>
<gene>
    <name evidence="6" type="ORF">R1sor_020494</name>
</gene>
<dbReference type="InterPro" id="IPR026961">
    <property type="entry name" value="PGG_dom"/>
</dbReference>
<dbReference type="SUPFAM" id="SSF48403">
    <property type="entry name" value="Ankyrin repeat"/>
    <property type="match status" value="2"/>
</dbReference>
<keyword evidence="1" id="KW-0677">Repeat</keyword>
<dbReference type="Pfam" id="PF12796">
    <property type="entry name" value="Ank_2"/>
    <property type="match status" value="4"/>
</dbReference>
<dbReference type="InterPro" id="IPR002110">
    <property type="entry name" value="Ankyrin_rpt"/>
</dbReference>
<dbReference type="PROSITE" id="PS50088">
    <property type="entry name" value="ANK_REPEAT"/>
    <property type="match status" value="6"/>
</dbReference>
<organism evidence="6 7">
    <name type="scientific">Riccia sorocarpa</name>
    <dbReference type="NCBI Taxonomy" id="122646"/>
    <lineage>
        <taxon>Eukaryota</taxon>
        <taxon>Viridiplantae</taxon>
        <taxon>Streptophyta</taxon>
        <taxon>Embryophyta</taxon>
        <taxon>Marchantiophyta</taxon>
        <taxon>Marchantiopsida</taxon>
        <taxon>Marchantiidae</taxon>
        <taxon>Marchantiales</taxon>
        <taxon>Ricciaceae</taxon>
        <taxon>Riccia</taxon>
    </lineage>
</organism>
<comment type="caution">
    <text evidence="6">The sequence shown here is derived from an EMBL/GenBank/DDBJ whole genome shotgun (WGS) entry which is preliminary data.</text>
</comment>
<sequence>MANDLLCLAVFSGDLERVTSLLLQDGIDVNMKAGEAQLAPLHHAVEKNFVEIAELLLQHREIDVNAQDSSLRTPLHLACRNGFTEIVAMLLNKDKIYVNARAKGDITPLHLACRNGFTEIVAMLLKYKEKIYINNKIYYINKIYVSARAKGGITPLHLAAFCNNDKVVSLLLEHCDLLCYERDEEGMTALHMAAFSGSDSIVKMILDELGSDTARGLSEVINGIDKFGRTALHYAAGELRLDVVKELFKSPLVHVNTGDQNSFTALHLATRKGHVAMVQLLLNHPEIDPNKTAESNEATLEFAESIQESSVWEELPRPRLTDYIFSEICSKITALHLALEFVEEEFDSENDSMALMKGYGPLGVMEGLVVKELKKLKALLAIGVMEGGEMEGLVKELKEFKALFAIGVMEELVKALLAHPNTDVTIENDKGQSPIDLAMQKKFDLAMQKKLEPVLVMLIRKSNDILSLCEKLYTSYLWNKPYQSMISAVNKEIDAHLNSLNLRIGTRRYYGSLIHKLALAGYDKLLTVLLSHPELFDVNIEDSDNQTPLHIATIAGQTTIVKVLIGIPELKFNHEDRFNRTALQIAVMKKREDIKNLLLGRPEVKDWIDRLYRDRQVFVDAANPILVGAALIAGVTYAGLLQPPLGYTPYYEYSVPDPAPPDTYEVFAAVKQHMSVRAFWACNSLSFFFAIATVISGAGAVLPKFDRFISEEVRVLRKYLLRTSVLLVFAVSFVLGAFVAAGFASLPPAFSLEIYMVITSVIGGLTCRHFIPLNVRKSWQSSCAVEHETTNEQ</sequence>
<accession>A0ABD3IIB9</accession>
<dbReference type="InterPro" id="IPR036770">
    <property type="entry name" value="Ankyrin_rpt-contain_sf"/>
</dbReference>
<evidence type="ECO:0000256" key="3">
    <source>
        <dbReference type="PROSITE-ProRule" id="PRU00023"/>
    </source>
</evidence>
<feature type="repeat" description="ANK" evidence="3">
    <location>
        <begin position="70"/>
        <end position="93"/>
    </location>
</feature>
<keyword evidence="2 3" id="KW-0040">ANK repeat</keyword>
<evidence type="ECO:0000256" key="1">
    <source>
        <dbReference type="ARBA" id="ARBA00022737"/>
    </source>
</evidence>
<evidence type="ECO:0000313" key="6">
    <source>
        <dbReference type="EMBL" id="KAL3702472.1"/>
    </source>
</evidence>
<dbReference type="PANTHER" id="PTHR24198">
    <property type="entry name" value="ANKYRIN REPEAT AND PROTEIN KINASE DOMAIN-CONTAINING PROTEIN"/>
    <property type="match status" value="1"/>
</dbReference>
<evidence type="ECO:0000259" key="5">
    <source>
        <dbReference type="Pfam" id="PF13962"/>
    </source>
</evidence>
<feature type="repeat" description="ANK" evidence="3">
    <location>
        <begin position="544"/>
        <end position="565"/>
    </location>
</feature>
<feature type="domain" description="PGG" evidence="5">
    <location>
        <begin position="620"/>
        <end position="743"/>
    </location>
</feature>